<evidence type="ECO:0000313" key="4">
    <source>
        <dbReference type="EMBL" id="SHI03273.1"/>
    </source>
</evidence>
<keyword evidence="2 4" id="KW-0808">Transferase</keyword>
<gene>
    <name evidence="4" type="ORF">SAMN02745229_01323</name>
</gene>
<evidence type="ECO:0000259" key="3">
    <source>
        <dbReference type="Pfam" id="PF00535"/>
    </source>
</evidence>
<protein>
    <submittedName>
        <fullName evidence="4">Glycosyltransferase involved in cell wall bisynthesis</fullName>
    </submittedName>
</protein>
<reference evidence="5" key="1">
    <citation type="submission" date="2016-11" db="EMBL/GenBank/DDBJ databases">
        <authorList>
            <person name="Varghese N."/>
            <person name="Submissions S."/>
        </authorList>
    </citation>
    <scope>NUCLEOTIDE SEQUENCE [LARGE SCALE GENOMIC DNA]</scope>
    <source>
        <strain evidence="5">DSM 3071</strain>
    </source>
</reference>
<dbReference type="RefSeq" id="WP_073386496.1">
    <property type="nucleotide sequence ID" value="NZ_FQXK01000010.1"/>
</dbReference>
<evidence type="ECO:0000256" key="1">
    <source>
        <dbReference type="ARBA" id="ARBA00022676"/>
    </source>
</evidence>
<evidence type="ECO:0000313" key="5">
    <source>
        <dbReference type="Proteomes" id="UP000184278"/>
    </source>
</evidence>
<dbReference type="Pfam" id="PF00535">
    <property type="entry name" value="Glycos_transf_2"/>
    <property type="match status" value="1"/>
</dbReference>
<dbReference type="InterPro" id="IPR029044">
    <property type="entry name" value="Nucleotide-diphossugar_trans"/>
</dbReference>
<dbReference type="SUPFAM" id="SSF53448">
    <property type="entry name" value="Nucleotide-diphospho-sugar transferases"/>
    <property type="match status" value="1"/>
</dbReference>
<dbReference type="STRING" id="1121131.SAMN02745229_01323"/>
<accession>A0A1M5XVJ5</accession>
<name>A0A1M5XVJ5_BUTFI</name>
<dbReference type="OrthoDB" id="9807674at2"/>
<evidence type="ECO:0000256" key="2">
    <source>
        <dbReference type="ARBA" id="ARBA00022679"/>
    </source>
</evidence>
<keyword evidence="5" id="KW-1185">Reference proteome</keyword>
<feature type="domain" description="Glycosyltransferase 2-like" evidence="3">
    <location>
        <begin position="22"/>
        <end position="166"/>
    </location>
</feature>
<dbReference type="GeneID" id="89511406"/>
<dbReference type="PANTHER" id="PTHR22916:SF51">
    <property type="entry name" value="GLYCOSYLTRANSFERASE EPSH-RELATED"/>
    <property type="match status" value="1"/>
</dbReference>
<sequence>MKILEKYIPGIIPEADQTDKISISVAVYNGEKYLNKCVDSLLAQTYKNIEVILVDDGSTDGCPAICDEYADKDPRVKVVHKKNGGLASGRNAGIEAATGTYLGFMDGDDWVDPDMYMRLMAAIREHKADVAITRYRWVYEDRTEDPSTDKAYIMEGQEALEQYILENDDIQIQNCAWNKLYSKDFLGDHRFDESKWYEDVMFTTKLISKANKVIFLDHASHNYICDRSGSYMNQGISERIITDLIPIYKERTAFLRSIGRDDLADTHNYYFYKRLMIYYTQAYRGPDKKDVKRSKMNRIKDAIYSEKANFDAAFNSNGANPNEKKKMDIFLFSPKIYLIVMAINDRFIIPVKVRKAAAGKSR</sequence>
<dbReference type="InterPro" id="IPR001173">
    <property type="entry name" value="Glyco_trans_2-like"/>
</dbReference>
<proteinExistence type="predicted"/>
<dbReference type="Proteomes" id="UP000184278">
    <property type="component" value="Unassembled WGS sequence"/>
</dbReference>
<dbReference type="GO" id="GO:0016757">
    <property type="term" value="F:glycosyltransferase activity"/>
    <property type="evidence" value="ECO:0007669"/>
    <property type="project" value="UniProtKB-KW"/>
</dbReference>
<dbReference type="CDD" id="cd00761">
    <property type="entry name" value="Glyco_tranf_GTA_type"/>
    <property type="match status" value="1"/>
</dbReference>
<dbReference type="Gene3D" id="3.90.550.10">
    <property type="entry name" value="Spore Coat Polysaccharide Biosynthesis Protein SpsA, Chain A"/>
    <property type="match status" value="1"/>
</dbReference>
<dbReference type="AlphaFoldDB" id="A0A1M5XVJ5"/>
<keyword evidence="1" id="KW-0328">Glycosyltransferase</keyword>
<dbReference type="EMBL" id="FQXK01000010">
    <property type="protein sequence ID" value="SHI03273.1"/>
    <property type="molecule type" value="Genomic_DNA"/>
</dbReference>
<organism evidence="4 5">
    <name type="scientific">Butyrivibrio fibrisolvens DSM 3071</name>
    <dbReference type="NCBI Taxonomy" id="1121131"/>
    <lineage>
        <taxon>Bacteria</taxon>
        <taxon>Bacillati</taxon>
        <taxon>Bacillota</taxon>
        <taxon>Clostridia</taxon>
        <taxon>Lachnospirales</taxon>
        <taxon>Lachnospiraceae</taxon>
        <taxon>Butyrivibrio</taxon>
    </lineage>
</organism>
<dbReference type="PANTHER" id="PTHR22916">
    <property type="entry name" value="GLYCOSYLTRANSFERASE"/>
    <property type="match status" value="1"/>
</dbReference>